<evidence type="ECO:0008006" key="4">
    <source>
        <dbReference type="Google" id="ProtNLM"/>
    </source>
</evidence>
<sequence>MKVLRLVLATNIIIWLTACSTQAPPTELAPEPEIVKKAIALQLNLTQTQLTQKLNAATPALEIGQINVKQLEPIFIAKLPAYHLQGTYDLTIKLPRQQAKQKNNPFEIYLQRQIEGKTWRLLKRETSKTEEKTQWNTYLIK</sequence>
<keyword evidence="1" id="KW-0732">Signal</keyword>
<accession>A0A941JV83</accession>
<dbReference type="PROSITE" id="PS51257">
    <property type="entry name" value="PROKAR_LIPOPROTEIN"/>
    <property type="match status" value="1"/>
</dbReference>
<name>A0A941JV83_9CHRO</name>
<comment type="caution">
    <text evidence="2">The sequence shown here is derived from an EMBL/GenBank/DDBJ whole genome shotgun (WGS) entry which is preliminary data.</text>
</comment>
<reference evidence="2" key="1">
    <citation type="submission" date="2021-02" db="EMBL/GenBank/DDBJ databases">
        <title>Metagenome analyses of Stigonema ocellatum DSM 106950, Chlorogloea purpurea SAG 13.99 and Gomphosphaeria aponina DSM 107014.</title>
        <authorList>
            <person name="Marter P."/>
            <person name="Huang S."/>
        </authorList>
    </citation>
    <scope>NUCLEOTIDE SEQUENCE</scope>
    <source>
        <strain evidence="2">JP213</strain>
    </source>
</reference>
<feature type="chain" id="PRO_5036907595" description="Lipoprotein" evidence="1">
    <location>
        <begin position="24"/>
        <end position="141"/>
    </location>
</feature>
<feature type="signal peptide" evidence="1">
    <location>
        <begin position="1"/>
        <end position="23"/>
    </location>
</feature>
<dbReference type="EMBL" id="JADQBC010000072">
    <property type="protein sequence ID" value="MBR8828475.1"/>
    <property type="molecule type" value="Genomic_DNA"/>
</dbReference>
<evidence type="ECO:0000313" key="3">
    <source>
        <dbReference type="Proteomes" id="UP000767446"/>
    </source>
</evidence>
<protein>
    <recommendedName>
        <fullName evidence="4">Lipoprotein</fullName>
    </recommendedName>
</protein>
<evidence type="ECO:0000313" key="2">
    <source>
        <dbReference type="EMBL" id="MBR8828475.1"/>
    </source>
</evidence>
<evidence type="ECO:0000256" key="1">
    <source>
        <dbReference type="SAM" id="SignalP"/>
    </source>
</evidence>
<gene>
    <name evidence="2" type="ORF">DSM107014_11350</name>
</gene>
<dbReference type="Proteomes" id="UP000767446">
    <property type="component" value="Unassembled WGS sequence"/>
</dbReference>
<dbReference type="AlphaFoldDB" id="A0A941JV83"/>
<organism evidence="2 3">
    <name type="scientific">Gomphosphaeria aponina SAG 52.96 = DSM 107014</name>
    <dbReference type="NCBI Taxonomy" id="1521640"/>
    <lineage>
        <taxon>Bacteria</taxon>
        <taxon>Bacillati</taxon>
        <taxon>Cyanobacteriota</taxon>
        <taxon>Cyanophyceae</taxon>
        <taxon>Oscillatoriophycideae</taxon>
        <taxon>Chroococcales</taxon>
        <taxon>Gomphosphaeriaceae</taxon>
        <taxon>Gomphosphaeria</taxon>
    </lineage>
</organism>
<proteinExistence type="predicted"/>